<gene>
    <name evidence="1" type="ORF">PHYSODRAFT_334317</name>
</gene>
<dbReference type="STRING" id="1094619.G4ZPJ1"/>
<reference evidence="1 2" key="1">
    <citation type="journal article" date="2006" name="Science">
        <title>Phytophthora genome sequences uncover evolutionary origins and mechanisms of pathogenesis.</title>
        <authorList>
            <person name="Tyler B.M."/>
            <person name="Tripathy S."/>
            <person name="Zhang X."/>
            <person name="Dehal P."/>
            <person name="Jiang R.H."/>
            <person name="Aerts A."/>
            <person name="Arredondo F.D."/>
            <person name="Baxter L."/>
            <person name="Bensasson D."/>
            <person name="Beynon J.L."/>
            <person name="Chapman J."/>
            <person name="Damasceno C.M."/>
            <person name="Dorrance A.E."/>
            <person name="Dou D."/>
            <person name="Dickerman A.W."/>
            <person name="Dubchak I.L."/>
            <person name="Garbelotto M."/>
            <person name="Gijzen M."/>
            <person name="Gordon S.G."/>
            <person name="Govers F."/>
            <person name="Grunwald N.J."/>
            <person name="Huang W."/>
            <person name="Ivors K.L."/>
            <person name="Jones R.W."/>
            <person name="Kamoun S."/>
            <person name="Krampis K."/>
            <person name="Lamour K.H."/>
            <person name="Lee M.K."/>
            <person name="McDonald W.H."/>
            <person name="Medina M."/>
            <person name="Meijer H.J."/>
            <person name="Nordberg E.K."/>
            <person name="Maclean D.J."/>
            <person name="Ospina-Giraldo M.D."/>
            <person name="Morris P.F."/>
            <person name="Phuntumart V."/>
            <person name="Putnam N.H."/>
            <person name="Rash S."/>
            <person name="Rose J.K."/>
            <person name="Sakihama Y."/>
            <person name="Salamov A.A."/>
            <person name="Savidor A."/>
            <person name="Scheuring C.F."/>
            <person name="Smith B.M."/>
            <person name="Sobral B.W."/>
            <person name="Terry A."/>
            <person name="Torto-Alalibo T.A."/>
            <person name="Win J."/>
            <person name="Xu Z."/>
            <person name="Zhang H."/>
            <person name="Grigoriev I.V."/>
            <person name="Rokhsar D.S."/>
            <person name="Boore J.L."/>
        </authorList>
    </citation>
    <scope>NUCLEOTIDE SEQUENCE [LARGE SCALE GENOMIC DNA]</scope>
    <source>
        <strain evidence="1 2">P6497</strain>
    </source>
</reference>
<evidence type="ECO:0000313" key="2">
    <source>
        <dbReference type="Proteomes" id="UP000002640"/>
    </source>
</evidence>
<dbReference type="InParanoid" id="G4ZPJ1"/>
<keyword evidence="2" id="KW-1185">Reference proteome</keyword>
<organism evidence="1 2">
    <name type="scientific">Phytophthora sojae (strain P6497)</name>
    <name type="common">Soybean stem and root rot agent</name>
    <name type="synonym">Phytophthora megasperma f. sp. glycines</name>
    <dbReference type="NCBI Taxonomy" id="1094619"/>
    <lineage>
        <taxon>Eukaryota</taxon>
        <taxon>Sar</taxon>
        <taxon>Stramenopiles</taxon>
        <taxon>Oomycota</taxon>
        <taxon>Peronosporomycetes</taxon>
        <taxon>Peronosporales</taxon>
        <taxon>Peronosporaceae</taxon>
        <taxon>Phytophthora</taxon>
    </lineage>
</organism>
<name>G4ZPJ1_PHYSP</name>
<dbReference type="AlphaFoldDB" id="G4ZPJ1"/>
<dbReference type="Proteomes" id="UP000002640">
    <property type="component" value="Unassembled WGS sequence"/>
</dbReference>
<proteinExistence type="predicted"/>
<dbReference type="KEGG" id="psoj:PHYSODRAFT_334317"/>
<dbReference type="EMBL" id="JH159155">
    <property type="protein sequence ID" value="EGZ16126.1"/>
    <property type="molecule type" value="Genomic_DNA"/>
</dbReference>
<dbReference type="RefSeq" id="XP_009529875.1">
    <property type="nucleotide sequence ID" value="XM_009531580.1"/>
</dbReference>
<evidence type="ECO:0000313" key="1">
    <source>
        <dbReference type="EMBL" id="EGZ16126.1"/>
    </source>
</evidence>
<accession>G4ZPJ1</accession>
<sequence length="738" mass="74996">MDAAPPLAVAMHTRHALGPQLPLFVAFQPTGVSGPGRSPLVALTTTLLRPPERVDEAPRMAVLAVGGSSGGQSRCAVQVAPARAKEAEHAADELTPTGVSGPGRSPLVALTTTLLRPPERVDEAPRMAVLAVGGSSGGQSRCAVQVAPARAKEAEHAADELTPTGVSGPGRSPLVALTTTLLRPPERVDEAPRMAVLAVGGSSGGQSRCAVQVAPARAKEAEHAADELTPTGVSGPGRSPLVALTTTLLRPPERVDEAPRMAVLAVGGSSGGQSRCAVQVAPARAKEAEHAADELTPTGVSGPGRSPFIALTTTLLRPPERGDEAPRMAVLAVGGSSGGQSRCAAQVAPARAKEAEHAADELTPTGVSGPGRSPFIALTTTLLRPPERVDEAPRMAVLAVGGSSGGAVQVAPARAKEAEHAADELTPTGVSGPGRSPFIALTTTLLRPPERVDEAPRMAVLAVGGSSGGQSRCAVQVAPARAKEAEHAADELTPTGVSGPGRSPFIALTTTLLRPPERVDEAPRMAVLAVGGSSGGAVQVAPARAKEAEHAADELTPTGVSGPGRSPFIALTTTLLRPPERVDEAPRMAVLAVGGSSGGAVQVAPARAKEAEHAADELTPTGVSGPGRSPFIALTTTLLRPPERVDEAPRMAVLAVGGSSGGAVQVAPARAKEAEHAADELTVELWRLSAPCARRHVWKERAIGLGRAEACTRVLVCGLCVTEARWVVDDCGTAESAW</sequence>
<protein>
    <submittedName>
        <fullName evidence="1">Uncharacterized protein</fullName>
    </submittedName>
</protein>
<dbReference type="GeneID" id="20646787"/>